<reference evidence="4" key="1">
    <citation type="journal article" date="2021" name="PeerJ">
        <title>Extensive microbial diversity within the chicken gut microbiome revealed by metagenomics and culture.</title>
        <authorList>
            <person name="Gilroy R."/>
            <person name="Ravi A."/>
            <person name="Getino M."/>
            <person name="Pursley I."/>
            <person name="Horton D.L."/>
            <person name="Alikhan N.F."/>
            <person name="Baker D."/>
            <person name="Gharbi K."/>
            <person name="Hall N."/>
            <person name="Watson M."/>
            <person name="Adriaenssens E.M."/>
            <person name="Foster-Nyarko E."/>
            <person name="Jarju S."/>
            <person name="Secka A."/>
            <person name="Antonio M."/>
            <person name="Oren A."/>
            <person name="Chaudhuri R.R."/>
            <person name="La Ragione R."/>
            <person name="Hildebrand F."/>
            <person name="Pallen M.J."/>
        </authorList>
    </citation>
    <scope>NUCLEOTIDE SEQUENCE</scope>
    <source>
        <strain evidence="4">F6-686</strain>
    </source>
</reference>
<organism evidence="4 5">
    <name type="scientific">Candidatus Lactobacillus pullistercoris</name>
    <dbReference type="NCBI Taxonomy" id="2838636"/>
    <lineage>
        <taxon>Bacteria</taxon>
        <taxon>Bacillati</taxon>
        <taxon>Bacillota</taxon>
        <taxon>Bacilli</taxon>
        <taxon>Lactobacillales</taxon>
        <taxon>Lactobacillaceae</taxon>
        <taxon>Lactobacillus</taxon>
    </lineage>
</organism>
<dbReference type="Pfam" id="PF13007">
    <property type="entry name" value="LZ_Tnp_IS66"/>
    <property type="match status" value="1"/>
</dbReference>
<evidence type="ECO:0000313" key="5">
    <source>
        <dbReference type="Proteomes" id="UP000823844"/>
    </source>
</evidence>
<feature type="domain" description="Transposase TnpC homeodomain" evidence="3">
    <location>
        <begin position="27"/>
        <end position="69"/>
    </location>
</feature>
<name>A0A9E2NU38_9LACO</name>
<dbReference type="Proteomes" id="UP000823844">
    <property type="component" value="Unassembled WGS sequence"/>
</dbReference>
<reference evidence="4" key="2">
    <citation type="submission" date="2021-04" db="EMBL/GenBank/DDBJ databases">
        <authorList>
            <person name="Gilroy R."/>
        </authorList>
    </citation>
    <scope>NUCLEOTIDE SEQUENCE</scope>
    <source>
        <strain evidence="4">F6-686</strain>
    </source>
</reference>
<feature type="compositionally biased region" description="Acidic residues" evidence="2">
    <location>
        <begin position="55"/>
        <end position="64"/>
    </location>
</feature>
<keyword evidence="1" id="KW-0175">Coiled coil</keyword>
<protein>
    <submittedName>
        <fullName evidence="4">Transposase</fullName>
    </submittedName>
</protein>
<proteinExistence type="predicted"/>
<evidence type="ECO:0000256" key="1">
    <source>
        <dbReference type="SAM" id="Coils"/>
    </source>
</evidence>
<gene>
    <name evidence="4" type="ORF">H9806_07255</name>
</gene>
<accession>A0A9E2NU38</accession>
<evidence type="ECO:0000313" key="4">
    <source>
        <dbReference type="EMBL" id="MBU3828902.1"/>
    </source>
</evidence>
<feature type="compositionally biased region" description="Polar residues" evidence="2">
    <location>
        <begin position="42"/>
        <end position="54"/>
    </location>
</feature>
<evidence type="ECO:0000259" key="3">
    <source>
        <dbReference type="Pfam" id="PF13007"/>
    </source>
</evidence>
<comment type="caution">
    <text evidence="4">The sequence shown here is derived from an EMBL/GenBank/DDBJ whole genome shotgun (WGS) entry which is preliminary data.</text>
</comment>
<evidence type="ECO:0000256" key="2">
    <source>
        <dbReference type="SAM" id="MobiDB-lite"/>
    </source>
</evidence>
<dbReference type="InterPro" id="IPR024463">
    <property type="entry name" value="Transposase_TnpC_homeodom"/>
</dbReference>
<sequence length="78" mass="9229">MSETTLEKIIQEQATTIRNLTEEISLLREQVAYLTQKRYGKSSEQTAMSGQTSLFEEENTDEDGDFPRRRIPRRHYYL</sequence>
<dbReference type="EMBL" id="JAHLFT010000091">
    <property type="protein sequence ID" value="MBU3828902.1"/>
    <property type="molecule type" value="Genomic_DNA"/>
</dbReference>
<feature type="compositionally biased region" description="Basic residues" evidence="2">
    <location>
        <begin position="69"/>
        <end position="78"/>
    </location>
</feature>
<feature type="coiled-coil region" evidence="1">
    <location>
        <begin position="10"/>
        <end position="37"/>
    </location>
</feature>
<feature type="region of interest" description="Disordered" evidence="2">
    <location>
        <begin position="38"/>
        <end position="78"/>
    </location>
</feature>
<dbReference type="AlphaFoldDB" id="A0A9E2NU38"/>